<name>E4TMI5_MARTH</name>
<dbReference type="AlphaFoldDB" id="E4TMI5"/>
<reference evidence="2 3" key="1">
    <citation type="journal article" date="2011" name="Stand. Genomic Sci.">
        <title>Complete genome sequence of Marivirga tractuosa type strain (H-43).</title>
        <authorList>
            <person name="Pagani I."/>
            <person name="Chertkov O."/>
            <person name="Lapidus A."/>
            <person name="Lucas S."/>
            <person name="Del Rio T.G."/>
            <person name="Tice H."/>
            <person name="Copeland A."/>
            <person name="Cheng J.F."/>
            <person name="Nolan M."/>
            <person name="Saunders E."/>
            <person name="Pitluck S."/>
            <person name="Held B."/>
            <person name="Goodwin L."/>
            <person name="Liolios K."/>
            <person name="Ovchinikova G."/>
            <person name="Ivanova N."/>
            <person name="Mavromatis K."/>
            <person name="Pati A."/>
            <person name="Chen A."/>
            <person name="Palaniappan K."/>
            <person name="Land M."/>
            <person name="Hauser L."/>
            <person name="Jeffries C.D."/>
            <person name="Detter J.C."/>
            <person name="Han C."/>
            <person name="Tapia R."/>
            <person name="Ngatchou-Djao O.D."/>
            <person name="Rohde M."/>
            <person name="Goker M."/>
            <person name="Spring S."/>
            <person name="Sikorski J."/>
            <person name="Woyke T."/>
            <person name="Bristow J."/>
            <person name="Eisen J.A."/>
            <person name="Markowitz V."/>
            <person name="Hugenholtz P."/>
            <person name="Klenk H.P."/>
            <person name="Kyrpides N.C."/>
        </authorList>
    </citation>
    <scope>NUCLEOTIDE SEQUENCE [LARGE SCALE GENOMIC DNA]</scope>
    <source>
        <strain evidence="3">ATCC 23168 / DSM 4126 / NBRC 15989 / NCIMB 1408 / VKM B-1430 / H-43</strain>
    </source>
</reference>
<dbReference type="KEGG" id="mtt:Ftrac_3445"/>
<evidence type="ECO:0000313" key="3">
    <source>
        <dbReference type="Proteomes" id="UP000008720"/>
    </source>
</evidence>
<feature type="transmembrane region" description="Helical" evidence="1">
    <location>
        <begin position="45"/>
        <end position="62"/>
    </location>
</feature>
<dbReference type="HOGENOM" id="CLU_1238968_0_0_10"/>
<sequence>MESYSFIFGTIIILLAIALIVIVIRYPLDIIRGFLEMIRPDSYRTWFLAPIWFLFYGLNKLFNLSIIEDKESSQDKPEEPYKSIKNLKFDFSTGKKFISYSNNEIHALLVDFVAFSEGNYELEDFSIKSKQTILECPNAISFYDYCILVQHIWNTQKGATFGIFISAKLKFYFYQDDKTLHNLIGQTIDGKRFSIYTLDDLNKKIHLRLNDNIRVKKFDLLEY</sequence>
<keyword evidence="1" id="KW-0812">Transmembrane</keyword>
<evidence type="ECO:0000256" key="1">
    <source>
        <dbReference type="SAM" id="Phobius"/>
    </source>
</evidence>
<dbReference type="eggNOG" id="ENOG502ZHAR">
    <property type="taxonomic scope" value="Bacteria"/>
</dbReference>
<keyword evidence="1" id="KW-1133">Transmembrane helix</keyword>
<dbReference type="EMBL" id="CP002349">
    <property type="protein sequence ID" value="ADR23419.1"/>
    <property type="molecule type" value="Genomic_DNA"/>
</dbReference>
<feature type="transmembrane region" description="Helical" evidence="1">
    <location>
        <begin position="6"/>
        <end position="24"/>
    </location>
</feature>
<dbReference type="OrthoDB" id="1435725at2"/>
<accession>E4TMI5</accession>
<keyword evidence="3" id="KW-1185">Reference proteome</keyword>
<dbReference type="RefSeq" id="WP_013455561.1">
    <property type="nucleotide sequence ID" value="NC_014759.1"/>
</dbReference>
<organism evidence="2 3">
    <name type="scientific">Marivirga tractuosa (strain ATCC 23168 / DSM 4126 / NBRC 15989 / NCIMB 1408 / VKM B-1430 / H-43)</name>
    <name type="common">Microscilla tractuosa</name>
    <name type="synonym">Flexibacter tractuosus</name>
    <dbReference type="NCBI Taxonomy" id="643867"/>
    <lineage>
        <taxon>Bacteria</taxon>
        <taxon>Pseudomonadati</taxon>
        <taxon>Bacteroidota</taxon>
        <taxon>Cytophagia</taxon>
        <taxon>Cytophagales</taxon>
        <taxon>Marivirgaceae</taxon>
        <taxon>Marivirga</taxon>
    </lineage>
</organism>
<keyword evidence="1" id="KW-0472">Membrane</keyword>
<evidence type="ECO:0000313" key="2">
    <source>
        <dbReference type="EMBL" id="ADR23419.1"/>
    </source>
</evidence>
<dbReference type="STRING" id="643867.Ftrac_3445"/>
<gene>
    <name evidence="2" type="ordered locus">Ftrac_3445</name>
</gene>
<dbReference type="Proteomes" id="UP000008720">
    <property type="component" value="Chromosome"/>
</dbReference>
<proteinExistence type="predicted"/>
<protein>
    <submittedName>
        <fullName evidence="2">Uncharacterized protein</fullName>
    </submittedName>
</protein>